<dbReference type="EMBL" id="VCID01000500">
    <property type="protein sequence ID" value="TNY48069.1"/>
    <property type="molecule type" value="Genomic_DNA"/>
</dbReference>
<dbReference type="SMART" id="SM00014">
    <property type="entry name" value="acidPPc"/>
    <property type="match status" value="1"/>
</dbReference>
<dbReference type="SUPFAM" id="SSF48317">
    <property type="entry name" value="Acid phosphatase/Vanadium-dependent haloperoxidase"/>
    <property type="match status" value="1"/>
</dbReference>
<dbReference type="AlphaFoldDB" id="A0A660A7N8"/>
<gene>
    <name evidence="2" type="ORF">FGO82_03695</name>
</gene>
<protein>
    <submittedName>
        <fullName evidence="2">Phosphatase PAP2 family protein</fullName>
    </submittedName>
</protein>
<dbReference type="PANTHER" id="PTHR14969">
    <property type="entry name" value="SPHINGOSINE-1-PHOSPHATE PHOSPHOHYDROLASE"/>
    <property type="match status" value="1"/>
</dbReference>
<dbReference type="Proteomes" id="UP000316580">
    <property type="component" value="Unassembled WGS sequence"/>
</dbReference>
<feature type="domain" description="Phosphatidic acid phosphatase type 2/haloperoxidase" evidence="1">
    <location>
        <begin position="59"/>
        <end position="166"/>
    </location>
</feature>
<accession>A0A660A7N8</accession>
<comment type="caution">
    <text evidence="2">The sequence shown here is derived from an EMBL/GenBank/DDBJ whole genome shotgun (WGS) entry which is preliminary data.</text>
</comment>
<evidence type="ECO:0000313" key="3">
    <source>
        <dbReference type="Proteomes" id="UP000316580"/>
    </source>
</evidence>
<dbReference type="PANTHER" id="PTHR14969:SF13">
    <property type="entry name" value="AT30094P"/>
    <property type="match status" value="1"/>
</dbReference>
<proteinExistence type="predicted"/>
<name>A0A660A7N8_STRPY</name>
<sequence>MMESYEHFYAKLSQPFRKTPQLIILLNVLLKIITGVMYILYPSFLIFTLWQGMTFQLWLRLLIIPAVGFIALSYIRKRFDFPRPYEKWNIKPLIDKDTKGRSMPSRHVFSATMISMCLLRYYVYFGIVCLILSVLLAICRVIAGIHYPKDVIVGYLIGLMLGLCLLI</sequence>
<dbReference type="Pfam" id="PF01569">
    <property type="entry name" value="PAP2"/>
    <property type="match status" value="1"/>
</dbReference>
<dbReference type="Gene3D" id="1.20.144.10">
    <property type="entry name" value="Phosphatidic acid phosphatase type 2/haloperoxidase"/>
    <property type="match status" value="1"/>
</dbReference>
<dbReference type="InterPro" id="IPR036938">
    <property type="entry name" value="PAP2/HPO_sf"/>
</dbReference>
<dbReference type="InterPro" id="IPR000326">
    <property type="entry name" value="PAP2/HPO"/>
</dbReference>
<organism evidence="2 3">
    <name type="scientific">Streptococcus pyogenes</name>
    <dbReference type="NCBI Taxonomy" id="1314"/>
    <lineage>
        <taxon>Bacteria</taxon>
        <taxon>Bacillati</taxon>
        <taxon>Bacillota</taxon>
        <taxon>Bacilli</taxon>
        <taxon>Lactobacillales</taxon>
        <taxon>Streptococcaceae</taxon>
        <taxon>Streptococcus</taxon>
    </lineage>
</organism>
<reference evidence="2 3" key="1">
    <citation type="submission" date="2019-05" db="EMBL/GenBank/DDBJ databases">
        <title>Novel genomic isolates of S.pyogenes and S.dysgalactiae subsp. equisimilis associated to necrotising fasciitis (NSTI).</title>
        <authorList>
            <person name="Barrantes I."/>
        </authorList>
    </citation>
    <scope>NUCLEOTIDE SEQUENCE [LARGE SCALE GENOMIC DNA]</scope>
    <source>
        <strain evidence="2 3">SPY6028</strain>
    </source>
</reference>
<evidence type="ECO:0000259" key="1">
    <source>
        <dbReference type="SMART" id="SM00014"/>
    </source>
</evidence>
<dbReference type="CDD" id="cd01610">
    <property type="entry name" value="PAP2_like"/>
    <property type="match status" value="1"/>
</dbReference>
<evidence type="ECO:0000313" key="2">
    <source>
        <dbReference type="EMBL" id="TNY48069.1"/>
    </source>
</evidence>